<keyword evidence="3" id="KW-0175">Coiled coil</keyword>
<comment type="caution">
    <text evidence="6">The sequence shown here is derived from an EMBL/GenBank/DDBJ whole genome shotgun (WGS) entry which is preliminary data.</text>
</comment>
<dbReference type="AlphaFoldDB" id="A0AAD7ZTS6"/>
<dbReference type="PANTHER" id="PTHR23195">
    <property type="entry name" value="YEATS DOMAIN"/>
    <property type="match status" value="1"/>
</dbReference>
<keyword evidence="7" id="KW-1185">Reference proteome</keyword>
<gene>
    <name evidence="6" type="ORF">L9F63_020014</name>
</gene>
<dbReference type="GO" id="GO:0006355">
    <property type="term" value="P:regulation of DNA-templated transcription"/>
    <property type="evidence" value="ECO:0007669"/>
    <property type="project" value="InterPro"/>
</dbReference>
<evidence type="ECO:0000313" key="6">
    <source>
        <dbReference type="EMBL" id="KAJ9586306.1"/>
    </source>
</evidence>
<sequence length="881" mass="100269">MSCPKRPLDGQDPDYEDSIPHETKRLRLLEENAKVEFSQRVCNIIQREFGSELAKREKEILELQERLQQAQKTLHMLRYVAVASFYDKKQVASMVTTEEKQKPIHPAVKKLIGKEPRNWEPLNQRPSKYRPVATNSQPQPDKTPQEPVSKVPRYIPPKSNPQANAVAPSGPRRGMRHKIKKRIVIGNISKWVPVDTREDAASHKWMMYVRGPKEAADVSGFISKVRFFLHPSYRPNDIAEVTSSPFHLSRRGWGEFPVRVQIHFTNPRNKPVDLIHHLKLDRTYTGLQTLGAETVVDIWLHSGEEEPSSENNVGSNEDESIWSITDDNIGAVEEVVNPVKEEDVCRTEMEEGESSANHDYVANPSTKLATLVKCMDKNGHVFYLTLGKVNNKPQVHSVSYYFLKTTVNRSTDRSNKKPPRNDITLYHNREVDSASNTNEFQISFLVNYFLSLIIDTAELFSKLPSVQEKKIYSKNHTRTMNFEIPDEPSLITKTPDGSLENNSFKRTPDGSLDNYRQKKKLTVNQMKVVPEQTSILRRRLTNTATPPKQENGNNQSILIVKNGQLYLLNSGAGRGGIRSVLKKPIKTEEEVKLPVTSRAIVLNKQNSRQITVSNKMRYEKALSKALSACKFPDVALSVRWLLRHMPLVKSTARDPDYRVVHPYAAPDDITFLQWNVGKQRAAEWMRAKAVQSALRTHFPEESVWGVRAIIVWARMHGYCPMPVWGETTTSESRPATCSTYSEPVRIMDWLVTAQKSDAGSESDEEIDVISTQLSVTKMKLKQEPQVTRDVEVLNVDPDVELLCTFVRDSARELGYKLEPQELAPGVMSCVTERLLAESVRLLAEDLLRRSLCQAWIRNSNKPPNCIQVEDTQADVLTILRT</sequence>
<evidence type="ECO:0000259" key="5">
    <source>
        <dbReference type="PROSITE" id="PS51037"/>
    </source>
</evidence>
<evidence type="ECO:0000256" key="2">
    <source>
        <dbReference type="PROSITE-ProRule" id="PRU00376"/>
    </source>
</evidence>
<dbReference type="InterPro" id="IPR055127">
    <property type="entry name" value="YEATS2_3HBD"/>
</dbReference>
<keyword evidence="1 2" id="KW-0539">Nucleus</keyword>
<dbReference type="InterPro" id="IPR038704">
    <property type="entry name" value="YEAST_sf"/>
</dbReference>
<evidence type="ECO:0000256" key="3">
    <source>
        <dbReference type="SAM" id="Coils"/>
    </source>
</evidence>
<feature type="domain" description="YEATS" evidence="5">
    <location>
        <begin position="173"/>
        <end position="316"/>
    </location>
</feature>
<evidence type="ECO:0000256" key="1">
    <source>
        <dbReference type="ARBA" id="ARBA00023242"/>
    </source>
</evidence>
<dbReference type="Pfam" id="PF03366">
    <property type="entry name" value="YEATS"/>
    <property type="match status" value="1"/>
</dbReference>
<reference evidence="6" key="2">
    <citation type="submission" date="2023-05" db="EMBL/GenBank/DDBJ databases">
        <authorList>
            <person name="Fouks B."/>
        </authorList>
    </citation>
    <scope>NUCLEOTIDE SEQUENCE</scope>
    <source>
        <strain evidence="6">Stay&amp;Tobe</strain>
        <tissue evidence="6">Testes</tissue>
    </source>
</reference>
<reference evidence="6" key="1">
    <citation type="journal article" date="2023" name="IScience">
        <title>Live-bearing cockroach genome reveals convergent evolutionary mechanisms linked to viviparity in insects and beyond.</title>
        <authorList>
            <person name="Fouks B."/>
            <person name="Harrison M.C."/>
            <person name="Mikhailova A.A."/>
            <person name="Marchal E."/>
            <person name="English S."/>
            <person name="Carruthers M."/>
            <person name="Jennings E.C."/>
            <person name="Chiamaka E.L."/>
            <person name="Frigard R.A."/>
            <person name="Pippel M."/>
            <person name="Attardo G.M."/>
            <person name="Benoit J.B."/>
            <person name="Bornberg-Bauer E."/>
            <person name="Tobe S.S."/>
        </authorList>
    </citation>
    <scope>NUCLEOTIDE SEQUENCE</scope>
    <source>
        <strain evidence="6">Stay&amp;Tobe</strain>
    </source>
</reference>
<dbReference type="Pfam" id="PF22951">
    <property type="entry name" value="3HBD"/>
    <property type="match status" value="1"/>
</dbReference>
<evidence type="ECO:0000256" key="4">
    <source>
        <dbReference type="SAM" id="MobiDB-lite"/>
    </source>
</evidence>
<dbReference type="PROSITE" id="PS51037">
    <property type="entry name" value="YEATS"/>
    <property type="match status" value="1"/>
</dbReference>
<feature type="region of interest" description="Disordered" evidence="4">
    <location>
        <begin position="487"/>
        <end position="512"/>
    </location>
</feature>
<organism evidence="6 7">
    <name type="scientific">Diploptera punctata</name>
    <name type="common">Pacific beetle cockroach</name>
    <dbReference type="NCBI Taxonomy" id="6984"/>
    <lineage>
        <taxon>Eukaryota</taxon>
        <taxon>Metazoa</taxon>
        <taxon>Ecdysozoa</taxon>
        <taxon>Arthropoda</taxon>
        <taxon>Hexapoda</taxon>
        <taxon>Insecta</taxon>
        <taxon>Pterygota</taxon>
        <taxon>Neoptera</taxon>
        <taxon>Polyneoptera</taxon>
        <taxon>Dictyoptera</taxon>
        <taxon>Blattodea</taxon>
        <taxon>Blaberoidea</taxon>
        <taxon>Blaberidae</taxon>
        <taxon>Diplopterinae</taxon>
        <taxon>Diploptera</taxon>
    </lineage>
</organism>
<dbReference type="Gene3D" id="2.60.40.1970">
    <property type="entry name" value="YEATS domain"/>
    <property type="match status" value="1"/>
</dbReference>
<name>A0AAD7ZTS6_DIPPU</name>
<feature type="compositionally biased region" description="Polar residues" evidence="4">
    <location>
        <begin position="133"/>
        <end position="142"/>
    </location>
</feature>
<dbReference type="EMBL" id="JASPKZ010007173">
    <property type="protein sequence ID" value="KAJ9586306.1"/>
    <property type="molecule type" value="Genomic_DNA"/>
</dbReference>
<proteinExistence type="predicted"/>
<accession>A0AAD7ZTS6</accession>
<protein>
    <recommendedName>
        <fullName evidence="5">YEATS domain-containing protein</fullName>
    </recommendedName>
</protein>
<feature type="coiled-coil region" evidence="3">
    <location>
        <begin position="53"/>
        <end position="80"/>
    </location>
</feature>
<evidence type="ECO:0000313" key="7">
    <source>
        <dbReference type="Proteomes" id="UP001233999"/>
    </source>
</evidence>
<feature type="region of interest" description="Disordered" evidence="4">
    <location>
        <begin position="97"/>
        <end position="173"/>
    </location>
</feature>
<dbReference type="Proteomes" id="UP001233999">
    <property type="component" value="Unassembled WGS sequence"/>
</dbReference>
<comment type="subcellular location">
    <subcellularLocation>
        <location evidence="2">Nucleus</location>
    </subcellularLocation>
</comment>
<dbReference type="InterPro" id="IPR055129">
    <property type="entry name" value="YEATS_dom"/>
</dbReference>
<dbReference type="InterPro" id="IPR005033">
    <property type="entry name" value="YEATS"/>
</dbReference>
<dbReference type="CDD" id="cd16907">
    <property type="entry name" value="YEATS_YEATS2_like"/>
    <property type="match status" value="1"/>
</dbReference>
<dbReference type="GO" id="GO:0005634">
    <property type="term" value="C:nucleus"/>
    <property type="evidence" value="ECO:0007669"/>
    <property type="project" value="UniProtKB-SubCell"/>
</dbReference>